<reference evidence="1 2" key="1">
    <citation type="journal article" date="2015" name="Genome Announc.">
        <title>Complete Genome Sequence of Bacillus megaterium Podophage Palmer.</title>
        <authorList>
            <person name="Hargrove E.C."/>
            <person name="Lopez M.S."/>
            <person name="Hernandez A.C."/>
            <person name="Kuty Everett G.F."/>
        </authorList>
    </citation>
    <scope>NUCLEOTIDE SEQUENCE [LARGE SCALE GENOMIC DNA]</scope>
</reference>
<accession>A0A0C5ACE6</accession>
<dbReference type="OrthoDB" id="20098at10239"/>
<dbReference type="InterPro" id="IPR025915">
    <property type="entry name" value="Phage_gp49_66"/>
</dbReference>
<evidence type="ECO:0000313" key="2">
    <source>
        <dbReference type="Proteomes" id="UP000032124"/>
    </source>
</evidence>
<dbReference type="KEGG" id="vg:26636482"/>
<dbReference type="Proteomes" id="UP000032124">
    <property type="component" value="Segment"/>
</dbReference>
<organism evidence="1 2">
    <name type="scientific">Bacillus phage Palmer</name>
    <dbReference type="NCBI Taxonomy" id="1597966"/>
    <lineage>
        <taxon>Viruses</taxon>
        <taxon>Duplodnaviria</taxon>
        <taxon>Heunggongvirae</taxon>
        <taxon>Uroviricota</taxon>
        <taxon>Caudoviricetes</taxon>
        <taxon>Pagevirus</taxon>
        <taxon>Pagevirus palmer</taxon>
    </lineage>
</organism>
<keyword evidence="2" id="KW-1185">Reference proteome</keyword>
<proteinExistence type="predicted"/>
<dbReference type="Pfam" id="PF13876">
    <property type="entry name" value="Phage_gp49_66"/>
    <property type="match status" value="1"/>
</dbReference>
<name>A0A0C5ACE6_9CAUD</name>
<sequence>MSENTVTAEYINSIIDNSFIEVDTKFDKVTVVTLKTPSGFVLVEAAGAVDPANYDVEIGKKICLERITNKLWELEGYVLQKQLKGVGVAK</sequence>
<protein>
    <submittedName>
        <fullName evidence="1">Uncharacterized protein</fullName>
    </submittedName>
</protein>
<evidence type="ECO:0000313" key="1">
    <source>
        <dbReference type="EMBL" id="AJK28091.1"/>
    </source>
</evidence>
<dbReference type="EMBL" id="KP411017">
    <property type="protein sequence ID" value="AJK28091.1"/>
    <property type="molecule type" value="Genomic_DNA"/>
</dbReference>
<gene>
    <name evidence="1" type="ORF">CPT_Palmer24</name>
</gene>
<dbReference type="RefSeq" id="YP_009210059.1">
    <property type="nucleotide sequence ID" value="NC_028926.1"/>
</dbReference>
<dbReference type="GeneID" id="26636482"/>